<comment type="similarity">
    <text evidence="2 7 8">In the C-terminal section; belongs to the NAD synthetase family.</text>
</comment>
<dbReference type="Proteomes" id="UP000005707">
    <property type="component" value="Unassembled WGS sequence"/>
</dbReference>
<dbReference type="InParanoid" id="U2FRW1"/>
<dbReference type="GO" id="GO:0009435">
    <property type="term" value="P:NAD+ biosynthetic process"/>
    <property type="evidence" value="ECO:0007669"/>
    <property type="project" value="UniProtKB-UniRule"/>
</dbReference>
<proteinExistence type="inferred from homology"/>
<keyword evidence="6 7" id="KW-0520">NAD</keyword>
<dbReference type="Gene3D" id="1.10.10.1140">
    <property type="entry name" value="Glutamine-dependent NAD+ synthetase, C-terminal domain"/>
    <property type="match status" value="1"/>
</dbReference>
<keyword evidence="4 7" id="KW-0547">Nucleotide-binding</keyword>
<keyword evidence="5 7" id="KW-0067">ATP-binding</keyword>
<dbReference type="GO" id="GO:0004359">
    <property type="term" value="F:glutaminase activity"/>
    <property type="evidence" value="ECO:0007669"/>
    <property type="project" value="InterPro"/>
</dbReference>
<dbReference type="CDD" id="cd07570">
    <property type="entry name" value="GAT_Gln-NAD-synth"/>
    <property type="match status" value="1"/>
</dbReference>
<dbReference type="Gene3D" id="3.40.50.620">
    <property type="entry name" value="HUPs"/>
    <property type="match status" value="1"/>
</dbReference>
<evidence type="ECO:0000313" key="12">
    <source>
        <dbReference type="Proteomes" id="UP000005707"/>
    </source>
</evidence>
<feature type="binding site" evidence="7">
    <location>
        <position position="198"/>
    </location>
    <ligand>
        <name>L-glutamine</name>
        <dbReference type="ChEBI" id="CHEBI:58359"/>
    </ligand>
</feature>
<dbReference type="GO" id="GO:0008795">
    <property type="term" value="F:NAD+ synthase activity"/>
    <property type="evidence" value="ECO:0007669"/>
    <property type="project" value="UniProtKB-UniRule"/>
</dbReference>
<gene>
    <name evidence="7 11" type="primary">nadE</name>
    <name evidence="11" type="ORF">HLPCO_000370</name>
</gene>
<comment type="function">
    <text evidence="7">Catalyzes the ATP-dependent amidation of deamido-NAD to form NAD. Uses L-glutamine as a nitrogen source.</text>
</comment>
<dbReference type="STRING" id="1033810.HLPCO_000370"/>
<accession>U2FRW1</accession>
<dbReference type="OrthoDB" id="9803818at2"/>
<dbReference type="SUPFAM" id="SSF52402">
    <property type="entry name" value="Adenine nucleotide alpha hydrolases-like"/>
    <property type="match status" value="1"/>
</dbReference>
<name>U2FRW1_9MOLU</name>
<dbReference type="EMBL" id="AFNU02000001">
    <property type="protein sequence ID" value="ERJ13704.1"/>
    <property type="molecule type" value="Genomic_DNA"/>
</dbReference>
<dbReference type="InterPro" id="IPR003694">
    <property type="entry name" value="NAD_synthase"/>
</dbReference>
<protein>
    <recommendedName>
        <fullName evidence="7 8">Glutamine-dependent NAD(+) synthetase</fullName>
        <ecNumber evidence="7 8">6.3.5.1</ecNumber>
    </recommendedName>
    <alternativeName>
        <fullName evidence="7 8">NAD(+) synthase [glutamine-hydrolyzing]</fullName>
    </alternativeName>
</protein>
<dbReference type="GO" id="GO:0005524">
    <property type="term" value="F:ATP binding"/>
    <property type="evidence" value="ECO:0007669"/>
    <property type="project" value="UniProtKB-UniRule"/>
</dbReference>
<evidence type="ECO:0000256" key="5">
    <source>
        <dbReference type="ARBA" id="ARBA00022840"/>
    </source>
</evidence>
<organism evidence="11 12">
    <name type="scientific">Haloplasma contractile SSD-17B</name>
    <dbReference type="NCBI Taxonomy" id="1033810"/>
    <lineage>
        <taxon>Bacteria</taxon>
        <taxon>Bacillati</taxon>
        <taxon>Mycoplasmatota</taxon>
        <taxon>Mollicutes</taxon>
        <taxon>Haloplasmatales</taxon>
        <taxon>Haloplasmataceae</taxon>
        <taxon>Haloplasma</taxon>
    </lineage>
</organism>
<dbReference type="GO" id="GO:0005737">
    <property type="term" value="C:cytoplasm"/>
    <property type="evidence" value="ECO:0007669"/>
    <property type="project" value="InterPro"/>
</dbReference>
<feature type="active site" description="Nucleophile; for glutaminase activity" evidence="7">
    <location>
        <position position="171"/>
    </location>
</feature>
<evidence type="ECO:0000256" key="8">
    <source>
        <dbReference type="PIRNR" id="PIRNR006630"/>
    </source>
</evidence>
<comment type="similarity">
    <text evidence="9">Belongs to the NAD synthetase family.</text>
</comment>
<feature type="binding site" evidence="7">
    <location>
        <position position="442"/>
    </location>
    <ligand>
        <name>deamido-NAD(+)</name>
        <dbReference type="ChEBI" id="CHEBI:58437"/>
        <note>ligand shared between two neighboring subunits</note>
    </ligand>
</feature>
<comment type="catalytic activity">
    <reaction evidence="7 8">
        <text>deamido-NAD(+) + L-glutamine + ATP + H2O = L-glutamate + AMP + diphosphate + NAD(+) + H(+)</text>
        <dbReference type="Rhea" id="RHEA:24384"/>
        <dbReference type="ChEBI" id="CHEBI:15377"/>
        <dbReference type="ChEBI" id="CHEBI:15378"/>
        <dbReference type="ChEBI" id="CHEBI:29985"/>
        <dbReference type="ChEBI" id="CHEBI:30616"/>
        <dbReference type="ChEBI" id="CHEBI:33019"/>
        <dbReference type="ChEBI" id="CHEBI:57540"/>
        <dbReference type="ChEBI" id="CHEBI:58359"/>
        <dbReference type="ChEBI" id="CHEBI:58437"/>
        <dbReference type="ChEBI" id="CHEBI:456215"/>
        <dbReference type="EC" id="6.3.5.1"/>
    </reaction>
</comment>
<dbReference type="InterPro" id="IPR014729">
    <property type="entry name" value="Rossmann-like_a/b/a_fold"/>
</dbReference>
<dbReference type="InterPro" id="IPR003010">
    <property type="entry name" value="C-N_Hydrolase"/>
</dbReference>
<sequence>MKNNGFIKVATVTPKLSVADIKYNIEESIRQINEAKHKNPHFILFPELSVTGYTCQDLFFQNYLIEDTKDAIQYLLDVNDYNGVIIIGAPIEVRNKLYNCAVIIRGKEILGIVPKKVLPNSGEFYEKRWFNTGADITRVVKEIDYIYENVPFGDIIFKEESKNIRFGVEICEDMWSPMSPGSLLAINGAEFIFNLSSSNEILDKDDVRRFTVLSHSRRNSGAYIYCSSGPHESTSDTVFSGHNLVASCGTMLEESELFSRESLIMYVDIDLSNIKTKRRQNSTLRDMYNDFAYPFMDIRFNCDFNDYGFTLEQPLSRTPFVPSVNKEQSFNKILNIQKNALYKRLDHINAKTLIVGISGGLDSTLALLVACKTFDLLNKERKDIIAVTMPGFGTSDRTKTNAKSLAETLGVTLKEYDITNSVLEHFKLIEHDQDTVDVTFENAQARERTNILMNMANKYNGINLGTGNLSELALGWCTYNGDQMSMYAINAGLPKTLVKFMVKGFADYVVAKESFAKKDKNRLKQTLYDVLDTPISPELTGSEQKTEEIIGKYEIHDFIIYRMLVCGDDEARIKYLLQETFGHELSEEEIDEYIKTFYSRFYSQQFKRSAMPEGPKVVDISLSPRADWRMPSDASYNFKDVNDFR</sequence>
<comment type="caution">
    <text evidence="11">The sequence shown here is derived from an EMBL/GenBank/DDBJ whole genome shotgun (WGS) entry which is preliminary data.</text>
</comment>
<feature type="binding site" evidence="7">
    <location>
        <position position="607"/>
    </location>
    <ligand>
        <name>deamido-NAD(+)</name>
        <dbReference type="ChEBI" id="CHEBI:58437"/>
        <note>ligand shared between two neighboring subunits</note>
    </ligand>
</feature>
<feature type="binding site" evidence="7">
    <location>
        <position position="471"/>
    </location>
    <ligand>
        <name>deamido-NAD(+)</name>
        <dbReference type="ChEBI" id="CHEBI:58437"/>
        <note>ligand shared between two neighboring subunits</note>
    </ligand>
</feature>
<dbReference type="Gene3D" id="3.60.110.10">
    <property type="entry name" value="Carbon-nitrogen hydrolase"/>
    <property type="match status" value="1"/>
</dbReference>
<evidence type="ECO:0000259" key="10">
    <source>
        <dbReference type="PROSITE" id="PS50263"/>
    </source>
</evidence>
<dbReference type="PANTHER" id="PTHR23090:SF9">
    <property type="entry name" value="GLUTAMINE-DEPENDENT NAD(+) SYNTHETASE"/>
    <property type="match status" value="1"/>
</dbReference>
<evidence type="ECO:0000256" key="7">
    <source>
        <dbReference type="HAMAP-Rule" id="MF_02090"/>
    </source>
</evidence>
<dbReference type="CDD" id="cd00553">
    <property type="entry name" value="NAD_synthase"/>
    <property type="match status" value="1"/>
</dbReference>
<evidence type="ECO:0000256" key="4">
    <source>
        <dbReference type="ARBA" id="ARBA00022741"/>
    </source>
</evidence>
<dbReference type="AlphaFoldDB" id="U2FRW1"/>
<dbReference type="InterPro" id="IPR022310">
    <property type="entry name" value="NAD/GMP_synthase"/>
</dbReference>
<keyword evidence="3 7" id="KW-0436">Ligase</keyword>
<keyword evidence="12" id="KW-1185">Reference proteome</keyword>
<feature type="binding site" evidence="7">
    <location>
        <position position="466"/>
    </location>
    <ligand>
        <name>ATP</name>
        <dbReference type="ChEBI" id="CHEBI:30616"/>
    </ligand>
</feature>
<dbReference type="PIRSF" id="PIRSF006630">
    <property type="entry name" value="NADS_GAT"/>
    <property type="match status" value="1"/>
</dbReference>
<dbReference type="NCBIfam" id="TIGR00552">
    <property type="entry name" value="nadE"/>
    <property type="match status" value="1"/>
</dbReference>
<comment type="caution">
    <text evidence="7">Lacks conserved residue(s) required for the propagation of feature annotation.</text>
</comment>
<feature type="active site" description="For glutaminase activity" evidence="7">
    <location>
        <position position="115"/>
    </location>
</feature>
<dbReference type="GO" id="GO:0003952">
    <property type="term" value="F:NAD+ synthase (glutamine-hydrolyzing) activity"/>
    <property type="evidence" value="ECO:0007669"/>
    <property type="project" value="UniProtKB-UniRule"/>
</dbReference>
<dbReference type="InterPro" id="IPR041856">
    <property type="entry name" value="NAD+_synth_C"/>
</dbReference>
<dbReference type="InterPro" id="IPR036526">
    <property type="entry name" value="C-N_Hydrolase_sf"/>
</dbReference>
<feature type="domain" description="CN hydrolase" evidence="10">
    <location>
        <begin position="7"/>
        <end position="271"/>
    </location>
</feature>
<feature type="binding site" evidence="7">
    <location>
        <position position="204"/>
    </location>
    <ligand>
        <name>L-glutamine</name>
        <dbReference type="ChEBI" id="CHEBI:58359"/>
    </ligand>
</feature>
<dbReference type="SUPFAM" id="SSF56317">
    <property type="entry name" value="Carbon-nitrogen hydrolase"/>
    <property type="match status" value="1"/>
</dbReference>
<dbReference type="PROSITE" id="PS50263">
    <property type="entry name" value="CN_HYDROLASE"/>
    <property type="match status" value="1"/>
</dbReference>
<dbReference type="PANTHER" id="PTHR23090">
    <property type="entry name" value="NH 3 /GLUTAMINE-DEPENDENT NAD + SYNTHETASE"/>
    <property type="match status" value="1"/>
</dbReference>
<evidence type="ECO:0000256" key="1">
    <source>
        <dbReference type="ARBA" id="ARBA00005188"/>
    </source>
</evidence>
<dbReference type="Pfam" id="PF02540">
    <property type="entry name" value="NAD_synthase"/>
    <property type="match status" value="1"/>
</dbReference>
<reference evidence="11 12" key="1">
    <citation type="journal article" date="2011" name="J. Bacteriol.">
        <title>Genome sequence of Haloplasma contractile, an unusual contractile bacterium from a deep-sea anoxic brine lake.</title>
        <authorList>
            <person name="Antunes A."/>
            <person name="Alam I."/>
            <person name="El Dorry H."/>
            <person name="Siam R."/>
            <person name="Robertson A."/>
            <person name="Bajic V.B."/>
            <person name="Stingl U."/>
        </authorList>
    </citation>
    <scope>NUCLEOTIDE SEQUENCE [LARGE SCALE GENOMIC DNA]</scope>
    <source>
        <strain evidence="11 12">SSD-17B</strain>
    </source>
</reference>
<dbReference type="UniPathway" id="UPA00253">
    <property type="reaction ID" value="UER00334"/>
</dbReference>
<evidence type="ECO:0000256" key="3">
    <source>
        <dbReference type="ARBA" id="ARBA00022598"/>
    </source>
</evidence>
<evidence type="ECO:0000313" key="11">
    <source>
        <dbReference type="EMBL" id="ERJ13704.1"/>
    </source>
</evidence>
<feature type="binding site" evidence="7">
    <location>
        <begin position="356"/>
        <end position="363"/>
    </location>
    <ligand>
        <name>ATP</name>
        <dbReference type="ChEBI" id="CHEBI:30616"/>
    </ligand>
</feature>
<dbReference type="RefSeq" id="WP_008826191.1">
    <property type="nucleotide sequence ID" value="NZ_AFNU02000001.1"/>
</dbReference>
<evidence type="ECO:0000256" key="9">
    <source>
        <dbReference type="RuleBase" id="RU003811"/>
    </source>
</evidence>
<feature type="active site" description="Proton acceptor; for glutaminase activity" evidence="7">
    <location>
        <position position="47"/>
    </location>
</feature>
<dbReference type="NCBIfam" id="NF002730">
    <property type="entry name" value="PRK02628.1"/>
    <property type="match status" value="1"/>
</dbReference>
<evidence type="ECO:0000256" key="2">
    <source>
        <dbReference type="ARBA" id="ARBA00007145"/>
    </source>
</evidence>
<dbReference type="Pfam" id="PF00795">
    <property type="entry name" value="CN_hydrolase"/>
    <property type="match status" value="1"/>
</dbReference>
<dbReference type="eggNOG" id="COG0388">
    <property type="taxonomic scope" value="Bacteria"/>
</dbReference>
<dbReference type="InterPro" id="IPR014445">
    <property type="entry name" value="Gln-dep_NAD_synthase"/>
</dbReference>
<dbReference type="eggNOG" id="COG0171">
    <property type="taxonomic scope" value="Bacteria"/>
</dbReference>
<reference evidence="11 12" key="2">
    <citation type="journal article" date="2013" name="PLoS ONE">
        <title>INDIGO - INtegrated Data Warehouse of MIcrobial GenOmes with Examples from the Red Sea Extremophiles.</title>
        <authorList>
            <person name="Alam I."/>
            <person name="Antunes A."/>
            <person name="Kamau A.A."/>
            <person name="Ba Alawi W."/>
            <person name="Kalkatawi M."/>
            <person name="Stingl U."/>
            <person name="Bajic V.B."/>
        </authorList>
    </citation>
    <scope>NUCLEOTIDE SEQUENCE [LARGE SCALE GENOMIC DNA]</scope>
    <source>
        <strain evidence="11 12">SSD-17B</strain>
    </source>
</reference>
<dbReference type="EC" id="6.3.5.1" evidence="7 8"/>
<dbReference type="HAMAP" id="MF_02090">
    <property type="entry name" value="NadE_glutamine_dep"/>
    <property type="match status" value="1"/>
</dbReference>
<comment type="pathway">
    <text evidence="1 7 8">Cofactor biosynthesis; NAD(+) biosynthesis; NAD(+) from deamido-NAD(+) (L-Gln route): step 1/1.</text>
</comment>
<evidence type="ECO:0000256" key="6">
    <source>
        <dbReference type="ARBA" id="ARBA00023027"/>
    </source>
</evidence>
<feature type="binding site" evidence="7">
    <location>
        <begin position="476"/>
        <end position="479"/>
    </location>
    <ligand>
        <name>deamido-NAD(+)</name>
        <dbReference type="ChEBI" id="CHEBI:58437"/>
        <note>ligand shared between two neighboring subunits</note>
    </ligand>
</feature>